<dbReference type="AlphaFoldDB" id="A0A0A9DJB1"/>
<reference evidence="1" key="1">
    <citation type="submission" date="2014-09" db="EMBL/GenBank/DDBJ databases">
        <authorList>
            <person name="Magalhaes I.L.F."/>
            <person name="Oliveira U."/>
            <person name="Santos F.R."/>
            <person name="Vidigal T.H.D.A."/>
            <person name="Brescovit A.D."/>
            <person name="Santos A.J."/>
        </authorList>
    </citation>
    <scope>NUCLEOTIDE SEQUENCE</scope>
    <source>
        <tissue evidence="1">Shoot tissue taken approximately 20 cm above the soil surface</tissue>
    </source>
</reference>
<proteinExistence type="predicted"/>
<name>A0A0A9DJB1_ARUDO</name>
<protein>
    <submittedName>
        <fullName evidence="1">Uncharacterized protein</fullName>
    </submittedName>
</protein>
<dbReference type="EMBL" id="GBRH01209266">
    <property type="protein sequence ID" value="JAD88629.1"/>
    <property type="molecule type" value="Transcribed_RNA"/>
</dbReference>
<reference evidence="1" key="2">
    <citation type="journal article" date="2015" name="Data Brief">
        <title>Shoot transcriptome of the giant reed, Arundo donax.</title>
        <authorList>
            <person name="Barrero R.A."/>
            <person name="Guerrero F.D."/>
            <person name="Moolhuijzen P."/>
            <person name="Goolsby J.A."/>
            <person name="Tidwell J."/>
            <person name="Bellgard S.E."/>
            <person name="Bellgard M.I."/>
        </authorList>
    </citation>
    <scope>NUCLEOTIDE SEQUENCE</scope>
    <source>
        <tissue evidence="1">Shoot tissue taken approximately 20 cm above the soil surface</tissue>
    </source>
</reference>
<evidence type="ECO:0000313" key="1">
    <source>
        <dbReference type="EMBL" id="JAD88629.1"/>
    </source>
</evidence>
<organism evidence="1">
    <name type="scientific">Arundo donax</name>
    <name type="common">Giant reed</name>
    <name type="synonym">Donax arundinaceus</name>
    <dbReference type="NCBI Taxonomy" id="35708"/>
    <lineage>
        <taxon>Eukaryota</taxon>
        <taxon>Viridiplantae</taxon>
        <taxon>Streptophyta</taxon>
        <taxon>Embryophyta</taxon>
        <taxon>Tracheophyta</taxon>
        <taxon>Spermatophyta</taxon>
        <taxon>Magnoliopsida</taxon>
        <taxon>Liliopsida</taxon>
        <taxon>Poales</taxon>
        <taxon>Poaceae</taxon>
        <taxon>PACMAD clade</taxon>
        <taxon>Arundinoideae</taxon>
        <taxon>Arundineae</taxon>
        <taxon>Arundo</taxon>
    </lineage>
</organism>
<accession>A0A0A9DJB1</accession>
<sequence length="61" mass="7099">MALVYAHPRPARVLRSWAQEPPLTIPRRSAVPDHRRRVQDGHRVADLSLLQELAQLGRRQR</sequence>